<dbReference type="EMBL" id="WJQU01000002">
    <property type="protein sequence ID" value="KAJ6640771.1"/>
    <property type="molecule type" value="Genomic_DNA"/>
</dbReference>
<evidence type="ECO:0000313" key="3">
    <source>
        <dbReference type="Proteomes" id="UP001151699"/>
    </source>
</evidence>
<reference evidence="2" key="1">
    <citation type="submission" date="2022-07" db="EMBL/GenBank/DDBJ databases">
        <authorList>
            <person name="Trinca V."/>
            <person name="Uliana J.V.C."/>
            <person name="Torres T.T."/>
            <person name="Ward R.J."/>
            <person name="Monesi N."/>
        </authorList>
    </citation>
    <scope>NUCLEOTIDE SEQUENCE</scope>
    <source>
        <strain evidence="2">HSMRA1968</strain>
        <tissue evidence="2">Whole embryos</tissue>
    </source>
</reference>
<dbReference type="OrthoDB" id="65445at2759"/>
<dbReference type="InterPro" id="IPR032710">
    <property type="entry name" value="NTF2-like_dom_sf"/>
</dbReference>
<dbReference type="SUPFAM" id="SSF54427">
    <property type="entry name" value="NTF2-like"/>
    <property type="match status" value="1"/>
</dbReference>
<dbReference type="AlphaFoldDB" id="A0A9Q0N055"/>
<feature type="chain" id="PRO_5040288515" evidence="1">
    <location>
        <begin position="25"/>
        <end position="304"/>
    </location>
</feature>
<keyword evidence="3" id="KW-1185">Reference proteome</keyword>
<dbReference type="PANTHER" id="PTHR31723:SF10">
    <property type="entry name" value="PATHOGEN-RELATED PROTEIN"/>
    <property type="match status" value="1"/>
</dbReference>
<dbReference type="Proteomes" id="UP001151699">
    <property type="component" value="Chromosome B"/>
</dbReference>
<gene>
    <name evidence="2" type="primary">PRPX_1</name>
    <name evidence="2" type="ORF">Bhyg_05703</name>
</gene>
<accession>A0A9Q0N055</accession>
<comment type="caution">
    <text evidence="2">The sequence shown here is derived from an EMBL/GenBank/DDBJ whole genome shotgun (WGS) entry which is preliminary data.</text>
</comment>
<organism evidence="2 3">
    <name type="scientific">Pseudolycoriella hygida</name>
    <dbReference type="NCBI Taxonomy" id="35572"/>
    <lineage>
        <taxon>Eukaryota</taxon>
        <taxon>Metazoa</taxon>
        <taxon>Ecdysozoa</taxon>
        <taxon>Arthropoda</taxon>
        <taxon>Hexapoda</taxon>
        <taxon>Insecta</taxon>
        <taxon>Pterygota</taxon>
        <taxon>Neoptera</taxon>
        <taxon>Endopterygota</taxon>
        <taxon>Diptera</taxon>
        <taxon>Nematocera</taxon>
        <taxon>Sciaroidea</taxon>
        <taxon>Sciaridae</taxon>
        <taxon>Pseudolycoriella</taxon>
    </lineage>
</organism>
<evidence type="ECO:0000256" key="1">
    <source>
        <dbReference type="SAM" id="SignalP"/>
    </source>
</evidence>
<sequence>MNSLLGHVTLNLLIFCVLFKVAWSYRSSGHSHHTGQNFPFGSGNRDNQNCPVPRPFAPNAEQVVDNVAYECLPSYLRNPNAVLDEDDGTIEWAGGRQPDYTVVDEMFNRERTIIHPRGSMEDRIQNLMKNWDKEVRYKRNPKQWIAVVPDNFYMIVNGGPRLTLAEISQLGSYNVFLGNSEFYSKDYINSTASDAAFSTALKSGFALEVLEVYSPPPRVALRFRHWGHMTGPMRCPMRNGTWLDAPPHGGVVEFYGDTVLHVNEKYQILSMENTFRGDTLMEQMVLGNGRVNNKVDAGSGSWIW</sequence>
<proteinExistence type="predicted"/>
<dbReference type="InterPro" id="IPR053218">
    <property type="entry name" value="Pathogen-related_defense"/>
</dbReference>
<dbReference type="PANTHER" id="PTHR31723">
    <property type="entry name" value="PATHOGENESIS-RELATED FAMILY PROTEIN"/>
    <property type="match status" value="1"/>
</dbReference>
<feature type="signal peptide" evidence="1">
    <location>
        <begin position="1"/>
        <end position="24"/>
    </location>
</feature>
<protein>
    <submittedName>
        <fullName evidence="2">Pathogen-related protein</fullName>
    </submittedName>
</protein>
<name>A0A9Q0N055_9DIPT</name>
<evidence type="ECO:0000313" key="2">
    <source>
        <dbReference type="EMBL" id="KAJ6640771.1"/>
    </source>
</evidence>
<keyword evidence="1" id="KW-0732">Signal</keyword>